<proteinExistence type="predicted"/>
<evidence type="ECO:0000313" key="2">
    <source>
        <dbReference type="Proteomes" id="UP001143910"/>
    </source>
</evidence>
<dbReference type="EMBL" id="JANJQO010000007">
    <property type="protein sequence ID" value="KAJ2984083.1"/>
    <property type="molecule type" value="Genomic_DNA"/>
</dbReference>
<accession>A0ACC1NZ85</accession>
<reference evidence="1" key="1">
    <citation type="submission" date="2022-08" db="EMBL/GenBank/DDBJ databases">
        <title>Genome Sequence of Lecanicillium fungicola.</title>
        <authorList>
            <person name="Buettner E."/>
        </authorList>
    </citation>
    <scope>NUCLEOTIDE SEQUENCE</scope>
    <source>
        <strain evidence="1">Babe33</strain>
    </source>
</reference>
<organism evidence="1 2">
    <name type="scientific">Zarea fungicola</name>
    <dbReference type="NCBI Taxonomy" id="93591"/>
    <lineage>
        <taxon>Eukaryota</taxon>
        <taxon>Fungi</taxon>
        <taxon>Dikarya</taxon>
        <taxon>Ascomycota</taxon>
        <taxon>Pezizomycotina</taxon>
        <taxon>Sordariomycetes</taxon>
        <taxon>Hypocreomycetidae</taxon>
        <taxon>Hypocreales</taxon>
        <taxon>Cordycipitaceae</taxon>
        <taxon>Zarea</taxon>
    </lineage>
</organism>
<evidence type="ECO:0000313" key="1">
    <source>
        <dbReference type="EMBL" id="KAJ2984083.1"/>
    </source>
</evidence>
<sequence length="127" mass="13960">MGSNKISTSDEAEAYLAHVFEILDSYAFDRFSEVFASNLEYQGGLQKDSSLEDFTASIVLDIMADGTIYSHGHSTAYFGDTSVTIPMLGVFGFVNEGPESGKINYMAIYKDRVPFLPHIQKLPGMGK</sequence>
<protein>
    <submittedName>
        <fullName evidence="1">Uncharacterized protein</fullName>
    </submittedName>
</protein>
<comment type="caution">
    <text evidence="1">The sequence shown here is derived from an EMBL/GenBank/DDBJ whole genome shotgun (WGS) entry which is preliminary data.</text>
</comment>
<name>A0ACC1NZ85_9HYPO</name>
<dbReference type="Proteomes" id="UP001143910">
    <property type="component" value="Unassembled WGS sequence"/>
</dbReference>
<keyword evidence="2" id="KW-1185">Reference proteome</keyword>
<gene>
    <name evidence="1" type="ORF">NQ176_g216</name>
</gene>